<dbReference type="SMART" id="SM00530">
    <property type="entry name" value="HTH_XRE"/>
    <property type="match status" value="1"/>
</dbReference>
<dbReference type="GO" id="GO:0003677">
    <property type="term" value="F:DNA binding"/>
    <property type="evidence" value="ECO:0007669"/>
    <property type="project" value="UniProtKB-KW"/>
</dbReference>
<dbReference type="Pfam" id="PF01381">
    <property type="entry name" value="HTH_3"/>
    <property type="match status" value="1"/>
</dbReference>
<dbReference type="STRING" id="1797785.A3B45_05240"/>
<accession>A0A1F5KT15</accession>
<dbReference type="PROSITE" id="PS50943">
    <property type="entry name" value="HTH_CROC1"/>
    <property type="match status" value="1"/>
</dbReference>
<sequence>MTTTISKDKKLMGQNLKQIRENKKMTQADVATKANITINYYARIERGEENPSFEILKGLATALKVKSSDILPF</sequence>
<dbReference type="Proteomes" id="UP000178565">
    <property type="component" value="Unassembled WGS sequence"/>
</dbReference>
<dbReference type="GO" id="GO:0005829">
    <property type="term" value="C:cytosol"/>
    <property type="evidence" value="ECO:0007669"/>
    <property type="project" value="TreeGrafter"/>
</dbReference>
<dbReference type="EMBL" id="MFDM01000009">
    <property type="protein sequence ID" value="OGE44068.1"/>
    <property type="molecule type" value="Genomic_DNA"/>
</dbReference>
<dbReference type="PANTHER" id="PTHR46797">
    <property type="entry name" value="HTH-TYPE TRANSCRIPTIONAL REGULATOR"/>
    <property type="match status" value="1"/>
</dbReference>
<dbReference type="InterPro" id="IPR050807">
    <property type="entry name" value="TransReg_Diox_bact_type"/>
</dbReference>
<keyword evidence="1" id="KW-0238">DNA-binding</keyword>
<dbReference type="AlphaFoldDB" id="A0A1F5KT15"/>
<evidence type="ECO:0000313" key="4">
    <source>
        <dbReference type="Proteomes" id="UP000178565"/>
    </source>
</evidence>
<protein>
    <recommendedName>
        <fullName evidence="2">HTH cro/C1-type domain-containing protein</fullName>
    </recommendedName>
</protein>
<dbReference type="CDD" id="cd00093">
    <property type="entry name" value="HTH_XRE"/>
    <property type="match status" value="1"/>
</dbReference>
<dbReference type="Gene3D" id="1.10.260.40">
    <property type="entry name" value="lambda repressor-like DNA-binding domains"/>
    <property type="match status" value="1"/>
</dbReference>
<evidence type="ECO:0000313" key="3">
    <source>
        <dbReference type="EMBL" id="OGE44068.1"/>
    </source>
</evidence>
<reference evidence="3 4" key="1">
    <citation type="journal article" date="2016" name="Nat. Commun.">
        <title>Thousands of microbial genomes shed light on interconnected biogeochemical processes in an aquifer system.</title>
        <authorList>
            <person name="Anantharaman K."/>
            <person name="Brown C.T."/>
            <person name="Hug L.A."/>
            <person name="Sharon I."/>
            <person name="Castelle C.J."/>
            <person name="Probst A.J."/>
            <person name="Thomas B.C."/>
            <person name="Singh A."/>
            <person name="Wilkins M.J."/>
            <person name="Karaoz U."/>
            <person name="Brodie E.L."/>
            <person name="Williams K.H."/>
            <person name="Hubbard S.S."/>
            <person name="Banfield J.F."/>
        </authorList>
    </citation>
    <scope>NUCLEOTIDE SEQUENCE [LARGE SCALE GENOMIC DNA]</scope>
</reference>
<dbReference type="InterPro" id="IPR010982">
    <property type="entry name" value="Lambda_DNA-bd_dom_sf"/>
</dbReference>
<name>A0A1F5KT15_9BACT</name>
<dbReference type="SUPFAM" id="SSF47413">
    <property type="entry name" value="lambda repressor-like DNA-binding domains"/>
    <property type="match status" value="1"/>
</dbReference>
<proteinExistence type="predicted"/>
<organism evidence="3 4">
    <name type="scientific">Candidatus Daviesbacteria bacterium RIFCSPLOWO2_01_FULL_39_12</name>
    <dbReference type="NCBI Taxonomy" id="1797785"/>
    <lineage>
        <taxon>Bacteria</taxon>
        <taxon>Candidatus Daviesiibacteriota</taxon>
    </lineage>
</organism>
<gene>
    <name evidence="3" type="ORF">A3B45_05240</name>
</gene>
<dbReference type="PANTHER" id="PTHR46797:SF1">
    <property type="entry name" value="METHYLPHOSPHONATE SYNTHASE"/>
    <property type="match status" value="1"/>
</dbReference>
<dbReference type="InterPro" id="IPR001387">
    <property type="entry name" value="Cro/C1-type_HTH"/>
</dbReference>
<evidence type="ECO:0000256" key="1">
    <source>
        <dbReference type="ARBA" id="ARBA00023125"/>
    </source>
</evidence>
<feature type="domain" description="HTH cro/C1-type" evidence="2">
    <location>
        <begin position="16"/>
        <end position="70"/>
    </location>
</feature>
<evidence type="ECO:0000259" key="2">
    <source>
        <dbReference type="PROSITE" id="PS50943"/>
    </source>
</evidence>
<dbReference type="GO" id="GO:0003700">
    <property type="term" value="F:DNA-binding transcription factor activity"/>
    <property type="evidence" value="ECO:0007669"/>
    <property type="project" value="TreeGrafter"/>
</dbReference>
<comment type="caution">
    <text evidence="3">The sequence shown here is derived from an EMBL/GenBank/DDBJ whole genome shotgun (WGS) entry which is preliminary data.</text>
</comment>